<dbReference type="InterPro" id="IPR038482">
    <property type="entry name" value="Tp34-type_sf"/>
</dbReference>
<comment type="caution">
    <text evidence="4">The sequence shown here is derived from an EMBL/GenBank/DDBJ whole genome shotgun (WGS) entry which is preliminary data.</text>
</comment>
<feature type="chain" id="PRO_5016594120" description="Iron transporter" evidence="3">
    <location>
        <begin position="25"/>
        <end position="175"/>
    </location>
</feature>
<dbReference type="PIRSF" id="PIRSF017018">
    <property type="entry name" value="Tp34"/>
    <property type="match status" value="1"/>
</dbReference>
<evidence type="ECO:0000256" key="1">
    <source>
        <dbReference type="ARBA" id="ARBA00010013"/>
    </source>
</evidence>
<protein>
    <recommendedName>
        <fullName evidence="6">Iron transporter</fullName>
    </recommendedName>
</protein>
<dbReference type="RefSeq" id="WP_112147116.1">
    <property type="nucleotide sequence ID" value="NZ_PGTO01000025.1"/>
</dbReference>
<evidence type="ECO:0000256" key="3">
    <source>
        <dbReference type="SAM" id="SignalP"/>
    </source>
</evidence>
<keyword evidence="2 3" id="KW-0732">Signal</keyword>
<evidence type="ECO:0008006" key="6">
    <source>
        <dbReference type="Google" id="ProtNLM"/>
    </source>
</evidence>
<sequence length="175" mass="18904">MRLTLVKTACVAAATVMLSGVAIAAEHAIGGVEMGGMKISALYNQGIVVEPKNDVYGPDNADIYLQADIHALKNNPNGFGKGEWLPYVTVSYVVTKSGSDFKATGPLPPMTSVTGPHYGRNINLAGPGTYHVAITLKAPVHNNFFRHTDKETGVSQWWDPITQEWDFKFEGRAGK</sequence>
<organism evidence="4 5">
    <name type="scientific">Paramagnetospirillum kuznetsovii</name>
    <dbReference type="NCBI Taxonomy" id="2053833"/>
    <lineage>
        <taxon>Bacteria</taxon>
        <taxon>Pseudomonadati</taxon>
        <taxon>Pseudomonadota</taxon>
        <taxon>Alphaproteobacteria</taxon>
        <taxon>Rhodospirillales</taxon>
        <taxon>Magnetospirillaceae</taxon>
        <taxon>Paramagnetospirillum</taxon>
    </lineage>
</organism>
<evidence type="ECO:0000313" key="4">
    <source>
        <dbReference type="EMBL" id="RAU20356.1"/>
    </source>
</evidence>
<dbReference type="InterPro" id="IPR018470">
    <property type="entry name" value="Metal-bd_Tp34-typ"/>
</dbReference>
<comment type="similarity">
    <text evidence="1">Belongs to the UPF0423 family.</text>
</comment>
<dbReference type="Proteomes" id="UP000251075">
    <property type="component" value="Unassembled WGS sequence"/>
</dbReference>
<evidence type="ECO:0000256" key="2">
    <source>
        <dbReference type="ARBA" id="ARBA00022729"/>
    </source>
</evidence>
<keyword evidence="5" id="KW-1185">Reference proteome</keyword>
<feature type="signal peptide" evidence="3">
    <location>
        <begin position="1"/>
        <end position="24"/>
    </location>
</feature>
<name>A0A364NTG4_9PROT</name>
<dbReference type="OrthoDB" id="7343662at2"/>
<proteinExistence type="inferred from homology"/>
<gene>
    <name evidence="4" type="ORF">CU669_18695</name>
</gene>
<dbReference type="Pfam" id="PF10634">
    <property type="entry name" value="Iron_transport"/>
    <property type="match status" value="1"/>
</dbReference>
<dbReference type="EMBL" id="PGTO01000025">
    <property type="protein sequence ID" value="RAU20356.1"/>
    <property type="molecule type" value="Genomic_DNA"/>
</dbReference>
<evidence type="ECO:0000313" key="5">
    <source>
        <dbReference type="Proteomes" id="UP000251075"/>
    </source>
</evidence>
<dbReference type="Gene3D" id="2.60.40.2480">
    <property type="entry name" value="Periplasmic metal-binding protein Tp34-type"/>
    <property type="match status" value="1"/>
</dbReference>
<accession>A0A364NTG4</accession>
<dbReference type="AlphaFoldDB" id="A0A364NTG4"/>
<reference evidence="4 5" key="1">
    <citation type="submission" date="2017-11" db="EMBL/GenBank/DDBJ databases">
        <title>Draft genome sequence of magnetotactic bacterium Magnetospirillum kuznetsovii LBB-42.</title>
        <authorList>
            <person name="Grouzdev D.S."/>
            <person name="Rysina M.S."/>
            <person name="Baslerov R.V."/>
            <person name="Koziaeva V."/>
        </authorList>
    </citation>
    <scope>NUCLEOTIDE SEQUENCE [LARGE SCALE GENOMIC DNA]</scope>
    <source>
        <strain evidence="4 5">LBB-42</strain>
    </source>
</reference>